<accession>Q67QP7</accession>
<dbReference type="Pfam" id="PF01940">
    <property type="entry name" value="DUF92"/>
    <property type="match status" value="1"/>
</dbReference>
<dbReference type="EMBL" id="AP006840">
    <property type="protein sequence ID" value="BAD39996.1"/>
    <property type="molecule type" value="Genomic_DNA"/>
</dbReference>
<keyword evidence="8" id="KW-1185">Reference proteome</keyword>
<organism evidence="7 8">
    <name type="scientific">Symbiobacterium thermophilum (strain DSM 24528 / JCM 14929 / IAM 14863 / T)</name>
    <dbReference type="NCBI Taxonomy" id="292459"/>
    <lineage>
        <taxon>Bacteria</taxon>
        <taxon>Bacillati</taxon>
        <taxon>Bacillota</taxon>
        <taxon>Clostridia</taxon>
        <taxon>Eubacteriales</taxon>
        <taxon>Symbiobacteriaceae</taxon>
        <taxon>Symbiobacterium</taxon>
    </lineage>
</organism>
<feature type="transmembrane region" description="Helical" evidence="6">
    <location>
        <begin position="89"/>
        <end position="106"/>
    </location>
</feature>
<evidence type="ECO:0000256" key="5">
    <source>
        <dbReference type="ARBA" id="ARBA00023136"/>
    </source>
</evidence>
<feature type="transmembrane region" description="Helical" evidence="6">
    <location>
        <begin position="246"/>
        <end position="265"/>
    </location>
</feature>
<proteinExistence type="inferred from homology"/>
<dbReference type="Proteomes" id="UP000000417">
    <property type="component" value="Chromosome"/>
</dbReference>
<dbReference type="STRING" id="292459.STH1011"/>
<feature type="transmembrane region" description="Helical" evidence="6">
    <location>
        <begin position="6"/>
        <end position="25"/>
    </location>
</feature>
<evidence type="ECO:0000256" key="1">
    <source>
        <dbReference type="ARBA" id="ARBA00004141"/>
    </source>
</evidence>
<feature type="transmembrane region" description="Helical" evidence="6">
    <location>
        <begin position="271"/>
        <end position="289"/>
    </location>
</feature>
<evidence type="ECO:0000256" key="4">
    <source>
        <dbReference type="ARBA" id="ARBA00022989"/>
    </source>
</evidence>
<comment type="subcellular location">
    <subcellularLocation>
        <location evidence="1">Membrane</location>
        <topology evidence="1">Multi-pass membrane protein</topology>
    </subcellularLocation>
</comment>
<dbReference type="AlphaFoldDB" id="Q67QP7"/>
<dbReference type="KEGG" id="sth:STH1011"/>
<evidence type="ECO:0000313" key="7">
    <source>
        <dbReference type="EMBL" id="BAD39996.1"/>
    </source>
</evidence>
<evidence type="ECO:0008006" key="9">
    <source>
        <dbReference type="Google" id="ProtNLM"/>
    </source>
</evidence>
<dbReference type="InterPro" id="IPR002794">
    <property type="entry name" value="DUF92_TMEM19"/>
</dbReference>
<name>Q67QP7_SYMTH</name>
<dbReference type="GO" id="GO:0016020">
    <property type="term" value="C:membrane"/>
    <property type="evidence" value="ECO:0007669"/>
    <property type="project" value="UniProtKB-SubCell"/>
</dbReference>
<evidence type="ECO:0000256" key="3">
    <source>
        <dbReference type="ARBA" id="ARBA00022692"/>
    </source>
</evidence>
<sequence>MNDLWAILLAFGYVGGVVAVGEVGYRMGLPRPIARKVVHVGAGLWIIGTLLVFENRYLAAVPPALSAAANWVVHRRRLLGAVEADADNLGTVWFAVSFALLVLLAWEEPAAMLGGVLAMTLGDAAASTVGLRLGRRPYATLGGRTKSLEGSLAMFAVTLSTLLVVLRLFAPDLAAPALAGLALLGAVAASCAEALGIKGLDNLWVPLGTGFVVWSGLNLVTPLLPALGLGSLLASLIGLAAWRKGALTPSGVLGAILTGTAVFGLGGWPGGLALVAFFVSGSLLSRLFRQRKAVVEADFAKTGTRDLGQALANGVVAAVAAVAYTATGQAAWMGAILGSLAAAAADTWATELGVLARSAPRLITTFKPVPPGTSGAVSVGGTLAAVGGGLFIALVGALADPRWWRLLPWVTLAGLAGSFLDSLLGATLQGVYWCPQCGKETERPVHGCGSRTRLHRGLQVVSNDLVNLLATVVGGLVGFLMV</sequence>
<comment type="similarity">
    <text evidence="2">Belongs to the TMEM19 family.</text>
</comment>
<dbReference type="eggNOG" id="COG0170">
    <property type="taxonomic scope" value="Bacteria"/>
</dbReference>
<evidence type="ECO:0000313" key="8">
    <source>
        <dbReference type="Proteomes" id="UP000000417"/>
    </source>
</evidence>
<feature type="transmembrane region" description="Helical" evidence="6">
    <location>
        <begin position="151"/>
        <end position="170"/>
    </location>
</feature>
<dbReference type="PANTHER" id="PTHR13353">
    <property type="entry name" value="TRANSMEMBRANE PROTEIN 19"/>
    <property type="match status" value="1"/>
</dbReference>
<dbReference type="PANTHER" id="PTHR13353:SF5">
    <property type="entry name" value="TRANSMEMBRANE PROTEIN 19"/>
    <property type="match status" value="1"/>
</dbReference>
<feature type="transmembrane region" description="Helical" evidence="6">
    <location>
        <begin position="406"/>
        <end position="426"/>
    </location>
</feature>
<evidence type="ECO:0000256" key="2">
    <source>
        <dbReference type="ARBA" id="ARBA00009012"/>
    </source>
</evidence>
<dbReference type="RefSeq" id="WP_011195143.1">
    <property type="nucleotide sequence ID" value="NC_006177.1"/>
</dbReference>
<dbReference type="eggNOG" id="COG1836">
    <property type="taxonomic scope" value="Bacteria"/>
</dbReference>
<keyword evidence="5 6" id="KW-0472">Membrane</keyword>
<feature type="transmembrane region" description="Helical" evidence="6">
    <location>
        <begin position="465"/>
        <end position="481"/>
    </location>
</feature>
<feature type="transmembrane region" description="Helical" evidence="6">
    <location>
        <begin position="37"/>
        <end position="53"/>
    </location>
</feature>
<feature type="transmembrane region" description="Helical" evidence="6">
    <location>
        <begin position="217"/>
        <end position="239"/>
    </location>
</feature>
<evidence type="ECO:0000256" key="6">
    <source>
        <dbReference type="SAM" id="Phobius"/>
    </source>
</evidence>
<keyword evidence="3 6" id="KW-0812">Transmembrane</keyword>
<feature type="transmembrane region" description="Helical" evidence="6">
    <location>
        <begin position="376"/>
        <end position="399"/>
    </location>
</feature>
<protein>
    <recommendedName>
        <fullName evidence="9">DUF92 domain-containing protein</fullName>
    </recommendedName>
</protein>
<feature type="transmembrane region" description="Helical" evidence="6">
    <location>
        <begin position="310"/>
        <end position="332"/>
    </location>
</feature>
<keyword evidence="4 6" id="KW-1133">Transmembrane helix</keyword>
<dbReference type="OrthoDB" id="9808500at2"/>
<feature type="transmembrane region" description="Helical" evidence="6">
    <location>
        <begin position="177"/>
        <end position="197"/>
    </location>
</feature>
<feature type="transmembrane region" description="Helical" evidence="6">
    <location>
        <begin position="113"/>
        <end position="131"/>
    </location>
</feature>
<gene>
    <name evidence="7" type="ordered locus">STH1011</name>
</gene>
<dbReference type="HOGENOM" id="CLU_042633_0_0_9"/>
<reference evidence="7 8" key="1">
    <citation type="journal article" date="2004" name="Nucleic Acids Res.">
        <title>Genome sequence of Symbiobacterium thermophilum, an uncultivable bacterium that depends on microbial commensalism.</title>
        <authorList>
            <person name="Ueda K."/>
            <person name="Yamashita A."/>
            <person name="Ishikawa J."/>
            <person name="Shimada M."/>
            <person name="Watsuji T."/>
            <person name="Morimura K."/>
            <person name="Ikeda H."/>
            <person name="Hattori M."/>
            <person name="Beppu T."/>
        </authorList>
    </citation>
    <scope>NUCLEOTIDE SEQUENCE [LARGE SCALE GENOMIC DNA]</scope>
    <source>
        <strain evidence="8">T / IAM 14863</strain>
    </source>
</reference>